<evidence type="ECO:0000313" key="1">
    <source>
        <dbReference type="EMBL" id="KAH7978312.1"/>
    </source>
</evidence>
<sequence length="169" mass="18900">MDQGIIKTTWKLYRKALLQRMLTAYDTSKRYNIDLLGVIHLLNFSLKELHLRSILYDAVHKIAGQEVEGNFETFALADAAAPVVAPATDAEIIDSVGDPNEDEELVDEEPREVPTLVQTREYLRLLRNKVECMGGDHGLVQCLVKLEQGLLASGKNLKQPKLTAFLAPE</sequence>
<keyword evidence="2" id="KW-1185">Reference proteome</keyword>
<comment type="caution">
    <text evidence="1">The sequence shown here is derived from an EMBL/GenBank/DDBJ whole genome shotgun (WGS) entry which is preliminary data.</text>
</comment>
<organism evidence="1 2">
    <name type="scientific">Dermacentor silvarum</name>
    <name type="common">Tick</name>
    <dbReference type="NCBI Taxonomy" id="543639"/>
    <lineage>
        <taxon>Eukaryota</taxon>
        <taxon>Metazoa</taxon>
        <taxon>Ecdysozoa</taxon>
        <taxon>Arthropoda</taxon>
        <taxon>Chelicerata</taxon>
        <taxon>Arachnida</taxon>
        <taxon>Acari</taxon>
        <taxon>Parasitiformes</taxon>
        <taxon>Ixodida</taxon>
        <taxon>Ixodoidea</taxon>
        <taxon>Ixodidae</taxon>
        <taxon>Rhipicephalinae</taxon>
        <taxon>Dermacentor</taxon>
    </lineage>
</organism>
<dbReference type="Proteomes" id="UP000821865">
    <property type="component" value="Chromosome 1"/>
</dbReference>
<proteinExistence type="predicted"/>
<gene>
    <name evidence="1" type="ORF">HPB49_005182</name>
</gene>
<reference evidence="1" key="1">
    <citation type="submission" date="2020-05" db="EMBL/GenBank/DDBJ databases">
        <title>Large-scale comparative analyses of tick genomes elucidate their genetic diversity and vector capacities.</title>
        <authorList>
            <person name="Jia N."/>
            <person name="Wang J."/>
            <person name="Shi W."/>
            <person name="Du L."/>
            <person name="Sun Y."/>
            <person name="Zhan W."/>
            <person name="Jiang J."/>
            <person name="Wang Q."/>
            <person name="Zhang B."/>
            <person name="Ji P."/>
            <person name="Sakyi L.B."/>
            <person name="Cui X."/>
            <person name="Yuan T."/>
            <person name="Jiang B."/>
            <person name="Yang W."/>
            <person name="Lam T.T.-Y."/>
            <person name="Chang Q."/>
            <person name="Ding S."/>
            <person name="Wang X."/>
            <person name="Zhu J."/>
            <person name="Ruan X."/>
            <person name="Zhao L."/>
            <person name="Wei J."/>
            <person name="Que T."/>
            <person name="Du C."/>
            <person name="Cheng J."/>
            <person name="Dai P."/>
            <person name="Han X."/>
            <person name="Huang E."/>
            <person name="Gao Y."/>
            <person name="Liu J."/>
            <person name="Shao H."/>
            <person name="Ye R."/>
            <person name="Li L."/>
            <person name="Wei W."/>
            <person name="Wang X."/>
            <person name="Wang C."/>
            <person name="Yang T."/>
            <person name="Huo Q."/>
            <person name="Li W."/>
            <person name="Guo W."/>
            <person name="Chen H."/>
            <person name="Zhou L."/>
            <person name="Ni X."/>
            <person name="Tian J."/>
            <person name="Zhou Y."/>
            <person name="Sheng Y."/>
            <person name="Liu T."/>
            <person name="Pan Y."/>
            <person name="Xia L."/>
            <person name="Li J."/>
            <person name="Zhao F."/>
            <person name="Cao W."/>
        </authorList>
    </citation>
    <scope>NUCLEOTIDE SEQUENCE</scope>
    <source>
        <strain evidence="1">Dsil-2018</strain>
    </source>
</reference>
<protein>
    <submittedName>
        <fullName evidence="1">Uncharacterized protein</fullName>
    </submittedName>
</protein>
<evidence type="ECO:0000313" key="2">
    <source>
        <dbReference type="Proteomes" id="UP000821865"/>
    </source>
</evidence>
<accession>A0ACB8DUL2</accession>
<dbReference type="EMBL" id="CM023470">
    <property type="protein sequence ID" value="KAH7978312.1"/>
    <property type="molecule type" value="Genomic_DNA"/>
</dbReference>
<name>A0ACB8DUL2_DERSI</name>